<dbReference type="Proteomes" id="UP001055811">
    <property type="component" value="Linkage Group LG05"/>
</dbReference>
<keyword evidence="2" id="KW-1185">Reference proteome</keyword>
<name>A0ACB9CVL4_CICIN</name>
<reference evidence="1 2" key="2">
    <citation type="journal article" date="2022" name="Mol. Ecol. Resour.">
        <title>The genomes of chicory, endive, great burdock and yacon provide insights into Asteraceae paleo-polyploidization history and plant inulin production.</title>
        <authorList>
            <person name="Fan W."/>
            <person name="Wang S."/>
            <person name="Wang H."/>
            <person name="Wang A."/>
            <person name="Jiang F."/>
            <person name="Liu H."/>
            <person name="Zhao H."/>
            <person name="Xu D."/>
            <person name="Zhang Y."/>
        </authorList>
    </citation>
    <scope>NUCLEOTIDE SEQUENCE [LARGE SCALE GENOMIC DNA]</scope>
    <source>
        <strain evidence="2">cv. Punajuju</strain>
        <tissue evidence="1">Leaves</tissue>
    </source>
</reference>
<gene>
    <name evidence="1" type="ORF">L2E82_28220</name>
</gene>
<proteinExistence type="predicted"/>
<sequence length="311" mass="35024">MGSMPEGRKCVTCIGYSIDDSKRCKLGKCYRMLKRLLNSLEVRQIMKVEKLCAINQLPSEYICVNGKPLSDNELSILQNCPNPPKKLKPGNHCYLESSVLVTPTFGSPTPEAALMARSYLPSKINQKATESLADPEDYPNMFEDWQITLEVEAKATETRGSYPPAVEYVKYVDRSRVNLVDAFKNMQFDDEEPVENGGLDHAGVELNGTEDEFVDGEEEGVVAVDDSIDAVIVNGNEAEEEVVLARDLAIALFIQRTCNLEFQGQLWNWDVYAIQNGKVFERKTTKRCFVYSIQNGKDRPKPYERCSYAFG</sequence>
<evidence type="ECO:0000313" key="2">
    <source>
        <dbReference type="Proteomes" id="UP001055811"/>
    </source>
</evidence>
<evidence type="ECO:0000313" key="1">
    <source>
        <dbReference type="EMBL" id="KAI3738198.1"/>
    </source>
</evidence>
<accession>A0ACB9CVL4</accession>
<comment type="caution">
    <text evidence="1">The sequence shown here is derived from an EMBL/GenBank/DDBJ whole genome shotgun (WGS) entry which is preliminary data.</text>
</comment>
<organism evidence="1 2">
    <name type="scientific">Cichorium intybus</name>
    <name type="common">Chicory</name>
    <dbReference type="NCBI Taxonomy" id="13427"/>
    <lineage>
        <taxon>Eukaryota</taxon>
        <taxon>Viridiplantae</taxon>
        <taxon>Streptophyta</taxon>
        <taxon>Embryophyta</taxon>
        <taxon>Tracheophyta</taxon>
        <taxon>Spermatophyta</taxon>
        <taxon>Magnoliopsida</taxon>
        <taxon>eudicotyledons</taxon>
        <taxon>Gunneridae</taxon>
        <taxon>Pentapetalae</taxon>
        <taxon>asterids</taxon>
        <taxon>campanulids</taxon>
        <taxon>Asterales</taxon>
        <taxon>Asteraceae</taxon>
        <taxon>Cichorioideae</taxon>
        <taxon>Cichorieae</taxon>
        <taxon>Cichoriinae</taxon>
        <taxon>Cichorium</taxon>
    </lineage>
</organism>
<reference evidence="2" key="1">
    <citation type="journal article" date="2022" name="Mol. Ecol. Resour.">
        <title>The genomes of chicory, endive, great burdock and yacon provide insights into Asteraceae palaeo-polyploidization history and plant inulin production.</title>
        <authorList>
            <person name="Fan W."/>
            <person name="Wang S."/>
            <person name="Wang H."/>
            <person name="Wang A."/>
            <person name="Jiang F."/>
            <person name="Liu H."/>
            <person name="Zhao H."/>
            <person name="Xu D."/>
            <person name="Zhang Y."/>
        </authorList>
    </citation>
    <scope>NUCLEOTIDE SEQUENCE [LARGE SCALE GENOMIC DNA]</scope>
    <source>
        <strain evidence="2">cv. Punajuju</strain>
    </source>
</reference>
<protein>
    <submittedName>
        <fullName evidence="1">Uncharacterized protein</fullName>
    </submittedName>
</protein>
<dbReference type="EMBL" id="CM042013">
    <property type="protein sequence ID" value="KAI3738198.1"/>
    <property type="molecule type" value="Genomic_DNA"/>
</dbReference>